<evidence type="ECO:0000256" key="2">
    <source>
        <dbReference type="ARBA" id="ARBA00005189"/>
    </source>
</evidence>
<keyword evidence="6" id="KW-0443">Lipid metabolism</keyword>
<dbReference type="EMBL" id="CABFNP030001093">
    <property type="protein sequence ID" value="CAI6091155.1"/>
    <property type="molecule type" value="Genomic_DNA"/>
</dbReference>
<evidence type="ECO:0000256" key="9">
    <source>
        <dbReference type="ARBA" id="ARBA00023264"/>
    </source>
</evidence>
<dbReference type="GO" id="GO:0046474">
    <property type="term" value="P:glycerophospholipid biosynthetic process"/>
    <property type="evidence" value="ECO:0007669"/>
    <property type="project" value="UniProtKB-ARBA"/>
</dbReference>
<keyword evidence="8" id="KW-0456">Lyase</keyword>
<gene>
    <name evidence="12" type="ORF">CCHLO57077_00019381</name>
</gene>
<comment type="cofactor">
    <cofactor evidence="1">
        <name>pyruvate</name>
        <dbReference type="ChEBI" id="CHEBI:15361"/>
    </cofactor>
</comment>
<evidence type="ECO:0000313" key="13">
    <source>
        <dbReference type="Proteomes" id="UP001160390"/>
    </source>
</evidence>
<accession>A0AA35Q4F2</accession>
<evidence type="ECO:0000256" key="5">
    <source>
        <dbReference type="ARBA" id="ARBA00022793"/>
    </source>
</evidence>
<comment type="pathway">
    <text evidence="11">Phospholipid metabolism; phosphatidylethanolamine biosynthesis.</text>
</comment>
<sequence length="340" mass="38607">MISEYLSKVLHGAVDNVISWNAHWGWVSCDRKTGRLEREKQTLWRKIKLLLLFNPLTEWVDTTQAMRLYTHNRTIKQGEKEGTLESKKDIKLFVEEFGIDMNEYKPSDINEYSTFEDFFVRAHKDGSRPTHEPSNHAHAVVAADSRVVAYESVAEAKHLWIKGKNFSISTLVMDTDLGSQFYGAAVASFRLSPQDYHRYHSPVSGKVKVFRSIPGDYYQVDAIALQSDVDILTRNRRVYLVIETESFGDVLFVAIGATNVGSVNIIDAEADKYRIHEKFQQIGAKFAKGDELGYFQFGGSSIIVAFQNGRISFDQDLLDLSKQRIQVAVEIDMSLGYATN</sequence>
<protein>
    <recommendedName>
        <fullName evidence="3">phosphatidylserine decarboxylase</fullName>
        <ecNumber evidence="3">4.1.1.65</ecNumber>
    </recommendedName>
</protein>
<name>A0AA35Q4F2_9HYPO</name>
<dbReference type="PANTHER" id="PTHR10067">
    <property type="entry name" value="PHOSPHATIDYLSERINE DECARBOXYLASE"/>
    <property type="match status" value="1"/>
</dbReference>
<keyword evidence="9" id="KW-1208">Phospholipid metabolism</keyword>
<dbReference type="PANTHER" id="PTHR10067:SF11">
    <property type="entry name" value="PHOSPHATIDYLSERINE DECARBOXYLASE"/>
    <property type="match status" value="1"/>
</dbReference>
<keyword evidence="4" id="KW-0444">Lipid biosynthesis</keyword>
<reference evidence="12" key="1">
    <citation type="submission" date="2023-01" db="EMBL/GenBank/DDBJ databases">
        <authorList>
            <person name="Piombo E."/>
        </authorList>
    </citation>
    <scope>NUCLEOTIDE SEQUENCE</scope>
</reference>
<evidence type="ECO:0000256" key="10">
    <source>
        <dbReference type="ARBA" id="ARBA00023317"/>
    </source>
</evidence>
<evidence type="ECO:0000256" key="11">
    <source>
        <dbReference type="ARBA" id="ARBA00024326"/>
    </source>
</evidence>
<evidence type="ECO:0000256" key="8">
    <source>
        <dbReference type="ARBA" id="ARBA00023239"/>
    </source>
</evidence>
<comment type="pathway">
    <text evidence="2">Lipid metabolism.</text>
</comment>
<dbReference type="GO" id="GO:0004609">
    <property type="term" value="F:phosphatidylserine decarboxylase activity"/>
    <property type="evidence" value="ECO:0007669"/>
    <property type="project" value="UniProtKB-EC"/>
</dbReference>
<evidence type="ECO:0000256" key="6">
    <source>
        <dbReference type="ARBA" id="ARBA00023098"/>
    </source>
</evidence>
<keyword evidence="5" id="KW-0210">Decarboxylase</keyword>
<comment type="caution">
    <text evidence="12">The sequence shown here is derived from an EMBL/GenBank/DDBJ whole genome shotgun (WGS) entry which is preliminary data.</text>
</comment>
<dbReference type="EC" id="4.1.1.65" evidence="3"/>
<evidence type="ECO:0000256" key="4">
    <source>
        <dbReference type="ARBA" id="ARBA00022516"/>
    </source>
</evidence>
<evidence type="ECO:0000256" key="3">
    <source>
        <dbReference type="ARBA" id="ARBA00012243"/>
    </source>
</evidence>
<dbReference type="InterPro" id="IPR033177">
    <property type="entry name" value="PSD-B"/>
</dbReference>
<keyword evidence="10" id="KW-0670">Pyruvate</keyword>
<proteinExistence type="predicted"/>
<evidence type="ECO:0000313" key="12">
    <source>
        <dbReference type="EMBL" id="CAI6091155.1"/>
    </source>
</evidence>
<evidence type="ECO:0000256" key="7">
    <source>
        <dbReference type="ARBA" id="ARBA00023209"/>
    </source>
</evidence>
<keyword evidence="13" id="KW-1185">Reference proteome</keyword>
<dbReference type="NCBIfam" id="TIGR00163">
    <property type="entry name" value="PS_decarb"/>
    <property type="match status" value="1"/>
</dbReference>
<keyword evidence="7" id="KW-0594">Phospholipid biosynthesis</keyword>
<dbReference type="InterPro" id="IPR003817">
    <property type="entry name" value="PS_Dcarbxylase"/>
</dbReference>
<dbReference type="Proteomes" id="UP001160390">
    <property type="component" value="Unassembled WGS sequence"/>
</dbReference>
<dbReference type="AlphaFoldDB" id="A0AA35Q4F2"/>
<evidence type="ECO:0000256" key="1">
    <source>
        <dbReference type="ARBA" id="ARBA00001928"/>
    </source>
</evidence>
<organism evidence="12 13">
    <name type="scientific">Clonostachys chloroleuca</name>
    <dbReference type="NCBI Taxonomy" id="1926264"/>
    <lineage>
        <taxon>Eukaryota</taxon>
        <taxon>Fungi</taxon>
        <taxon>Dikarya</taxon>
        <taxon>Ascomycota</taxon>
        <taxon>Pezizomycotina</taxon>
        <taxon>Sordariomycetes</taxon>
        <taxon>Hypocreomycetidae</taxon>
        <taxon>Hypocreales</taxon>
        <taxon>Bionectriaceae</taxon>
        <taxon>Clonostachys</taxon>
    </lineage>
</organism>
<dbReference type="Pfam" id="PF02666">
    <property type="entry name" value="PS_Dcarbxylase"/>
    <property type="match status" value="1"/>
</dbReference>